<comment type="caution">
    <text evidence="1">The sequence shown here is derived from an EMBL/GenBank/DDBJ whole genome shotgun (WGS) entry which is preliminary data.</text>
</comment>
<gene>
    <name evidence="1" type="ORF">ABQ292_00740</name>
</gene>
<dbReference type="Proteomes" id="UP001560045">
    <property type="component" value="Unassembled WGS sequence"/>
</dbReference>
<proteinExistence type="predicted"/>
<sequence length="79" mass="8398">MEVKIGVQHSPRELVVDSPKTPEEIAADVAAAMGGATKDGLLTLEDERGRRVLVPVDRIAYVEIAQADQRRVGFVAGGA</sequence>
<evidence type="ECO:0000313" key="2">
    <source>
        <dbReference type="Proteomes" id="UP001560045"/>
    </source>
</evidence>
<keyword evidence="2" id="KW-1185">Reference proteome</keyword>
<dbReference type="EMBL" id="JBFNXQ010000001">
    <property type="protein sequence ID" value="MEX5716890.1"/>
    <property type="molecule type" value="Genomic_DNA"/>
</dbReference>
<reference evidence="1 2" key="1">
    <citation type="submission" date="2024-06" db="EMBL/GenBank/DDBJ databases">
        <title>Draft genome sequence of Geodermatophilus badlandi, a novel member of the Geodermatophilaceae isolated from badland sedimentary rocks in the Red desert, Wyoming, USA.</title>
        <authorList>
            <person name="Ben Tekaya S."/>
            <person name="Nouioui I."/>
            <person name="Flores G.M."/>
            <person name="Shaal M.N."/>
            <person name="Bredoire F."/>
            <person name="Basile F."/>
            <person name="Van Diepen L."/>
            <person name="Ward N.L."/>
        </authorList>
    </citation>
    <scope>NUCLEOTIDE SEQUENCE [LARGE SCALE GENOMIC DNA]</scope>
    <source>
        <strain evidence="1 2">WL48A</strain>
    </source>
</reference>
<dbReference type="RefSeq" id="WP_204691371.1">
    <property type="nucleotide sequence ID" value="NZ_JBFNXQ010000001.1"/>
</dbReference>
<protein>
    <submittedName>
        <fullName evidence="1">DUF3107 domain-containing protein</fullName>
    </submittedName>
</protein>
<organism evidence="1 2">
    <name type="scientific">Geodermatophilus maliterrae</name>
    <dbReference type="NCBI Taxonomy" id="3162531"/>
    <lineage>
        <taxon>Bacteria</taxon>
        <taxon>Bacillati</taxon>
        <taxon>Actinomycetota</taxon>
        <taxon>Actinomycetes</taxon>
        <taxon>Geodermatophilales</taxon>
        <taxon>Geodermatophilaceae</taxon>
        <taxon>Geodermatophilus</taxon>
    </lineage>
</organism>
<evidence type="ECO:0000313" key="1">
    <source>
        <dbReference type="EMBL" id="MEX5716890.1"/>
    </source>
</evidence>
<name>A0ABV3X8N1_9ACTN</name>
<dbReference type="InterPro" id="IPR021456">
    <property type="entry name" value="DUF3107"/>
</dbReference>
<dbReference type="Pfam" id="PF11305">
    <property type="entry name" value="DUF3107"/>
    <property type="match status" value="1"/>
</dbReference>
<accession>A0ABV3X8N1</accession>